<keyword evidence="1" id="KW-0812">Transmembrane</keyword>
<keyword evidence="1" id="KW-0472">Membrane</keyword>
<gene>
    <name evidence="2" type="ORF">METZ01_LOCUS419292</name>
</gene>
<organism evidence="2">
    <name type="scientific">marine metagenome</name>
    <dbReference type="NCBI Taxonomy" id="408172"/>
    <lineage>
        <taxon>unclassified sequences</taxon>
        <taxon>metagenomes</taxon>
        <taxon>ecological metagenomes</taxon>
    </lineage>
</organism>
<dbReference type="EMBL" id="UINC01165183">
    <property type="protein sequence ID" value="SVD66438.1"/>
    <property type="molecule type" value="Genomic_DNA"/>
</dbReference>
<evidence type="ECO:0000256" key="1">
    <source>
        <dbReference type="SAM" id="Phobius"/>
    </source>
</evidence>
<dbReference type="AlphaFoldDB" id="A0A382X7W3"/>
<keyword evidence="1" id="KW-1133">Transmembrane helix</keyword>
<protein>
    <submittedName>
        <fullName evidence="2">Uncharacterized protein</fullName>
    </submittedName>
</protein>
<sequence>MMKMICATTNARKSRTPKMATEPGVRKLFEELASTELVRFELAGRIVFDLTFFALILIGIIQNLAL</sequence>
<accession>A0A382X7W3</accession>
<reference evidence="2" key="1">
    <citation type="submission" date="2018-05" db="EMBL/GenBank/DDBJ databases">
        <authorList>
            <person name="Lanie J.A."/>
            <person name="Ng W.-L."/>
            <person name="Kazmierczak K.M."/>
            <person name="Andrzejewski T.M."/>
            <person name="Davidsen T.M."/>
            <person name="Wayne K.J."/>
            <person name="Tettelin H."/>
            <person name="Glass J.I."/>
            <person name="Rusch D."/>
            <person name="Podicherti R."/>
            <person name="Tsui H.-C.T."/>
            <person name="Winkler M.E."/>
        </authorList>
    </citation>
    <scope>NUCLEOTIDE SEQUENCE</scope>
</reference>
<feature type="transmembrane region" description="Helical" evidence="1">
    <location>
        <begin position="46"/>
        <end position="65"/>
    </location>
</feature>
<name>A0A382X7W3_9ZZZZ</name>
<evidence type="ECO:0000313" key="2">
    <source>
        <dbReference type="EMBL" id="SVD66438.1"/>
    </source>
</evidence>
<proteinExistence type="predicted"/>